<dbReference type="AlphaFoldDB" id="A0A6A4IQX5"/>
<comment type="caution">
    <text evidence="1">The sequence shown here is derived from an EMBL/GenBank/DDBJ whole genome shotgun (WGS) entry which is preliminary data.</text>
</comment>
<evidence type="ECO:0000313" key="1">
    <source>
        <dbReference type="EMBL" id="KAF6199097.1"/>
    </source>
</evidence>
<evidence type="ECO:0000313" key="2">
    <source>
        <dbReference type="Proteomes" id="UP000466442"/>
    </source>
</evidence>
<dbReference type="EMBL" id="WIXP02000015">
    <property type="protein sequence ID" value="KAF6199097.1"/>
    <property type="molecule type" value="Genomic_DNA"/>
</dbReference>
<proteinExistence type="predicted"/>
<dbReference type="Proteomes" id="UP000466442">
    <property type="component" value="Unassembled WGS sequence"/>
</dbReference>
<gene>
    <name evidence="1" type="ORF">GE061_007122</name>
</gene>
<sequence length="99" mass="10863">MDVRSLTWLLLATSVIMCNGETSMLNSLEGLGLLKLCHKVHGGCGPDPQFISGTFTSDEDTKTWDIVFKNGSKDCTVRIRTNKIPGNEHLRIGPIAQCE</sequence>
<keyword evidence="2" id="KW-1185">Reference proteome</keyword>
<protein>
    <submittedName>
        <fullName evidence="1">Uncharacterized protein</fullName>
    </submittedName>
</protein>
<name>A0A6A4IQX5_APOLU</name>
<organism evidence="1 2">
    <name type="scientific">Apolygus lucorum</name>
    <name type="common">Small green plant bug</name>
    <name type="synonym">Lygocoris lucorum</name>
    <dbReference type="NCBI Taxonomy" id="248454"/>
    <lineage>
        <taxon>Eukaryota</taxon>
        <taxon>Metazoa</taxon>
        <taxon>Ecdysozoa</taxon>
        <taxon>Arthropoda</taxon>
        <taxon>Hexapoda</taxon>
        <taxon>Insecta</taxon>
        <taxon>Pterygota</taxon>
        <taxon>Neoptera</taxon>
        <taxon>Paraneoptera</taxon>
        <taxon>Hemiptera</taxon>
        <taxon>Heteroptera</taxon>
        <taxon>Panheteroptera</taxon>
        <taxon>Cimicomorpha</taxon>
        <taxon>Miridae</taxon>
        <taxon>Mirini</taxon>
        <taxon>Apolygus</taxon>
    </lineage>
</organism>
<accession>A0A6A4IQX5</accession>
<reference evidence="1" key="1">
    <citation type="journal article" date="2021" name="Mol. Ecol. Resour.">
        <title>Apolygus lucorum genome provides insights into omnivorousness and mesophyll feeding.</title>
        <authorList>
            <person name="Liu Y."/>
            <person name="Liu H."/>
            <person name="Wang H."/>
            <person name="Huang T."/>
            <person name="Liu B."/>
            <person name="Yang B."/>
            <person name="Yin L."/>
            <person name="Li B."/>
            <person name="Zhang Y."/>
            <person name="Zhang S."/>
            <person name="Jiang F."/>
            <person name="Zhang X."/>
            <person name="Ren Y."/>
            <person name="Wang B."/>
            <person name="Wang S."/>
            <person name="Lu Y."/>
            <person name="Wu K."/>
            <person name="Fan W."/>
            <person name="Wang G."/>
        </authorList>
    </citation>
    <scope>NUCLEOTIDE SEQUENCE</scope>
    <source>
        <strain evidence="1">12Hb</strain>
    </source>
</reference>